<protein>
    <submittedName>
        <fullName evidence="8">HORMA domain-containing protein 1</fullName>
    </submittedName>
</protein>
<dbReference type="Pfam" id="PF02301">
    <property type="entry name" value="HORMA"/>
    <property type="match status" value="1"/>
</dbReference>
<dbReference type="InterPro" id="IPR011011">
    <property type="entry name" value="Znf_FYVE_PHD"/>
</dbReference>
<dbReference type="OrthoDB" id="1928087at2759"/>
<dbReference type="SUPFAM" id="SSF57903">
    <property type="entry name" value="FYVE/PHD zinc finger"/>
    <property type="match status" value="1"/>
</dbReference>
<evidence type="ECO:0000256" key="5">
    <source>
        <dbReference type="ARBA" id="ARBA00023254"/>
    </source>
</evidence>
<evidence type="ECO:0000313" key="7">
    <source>
        <dbReference type="Proteomes" id="UP000504606"/>
    </source>
</evidence>
<keyword evidence="4" id="KW-0539">Nucleus</keyword>
<dbReference type="RefSeq" id="XP_052123950.1">
    <property type="nucleotide sequence ID" value="XM_052267990.1"/>
</dbReference>
<name>A0A9C6WYW2_FRAOC</name>
<dbReference type="GO" id="GO:0005634">
    <property type="term" value="C:nucleus"/>
    <property type="evidence" value="ECO:0007669"/>
    <property type="project" value="UniProtKB-SubCell"/>
</dbReference>
<sequence>MLFVKKLTGIIMSTIAYNRNLFEENDFCARSFEGITVKIVEGQSSPGAIALAKWLSGAFHAFDQKYLESITLEIKDGMEQIIESYTLGYSYLNNEVQCHLAGAVDAGGILEDNNLNESIRNVIRNVLTLTQTNAPLPEDASTTVKISYRQDTPVDYEPPGFQPYTIRSPVEGNRVYKFNCGAVTTHFHRLDLKGKFYERPEEIISCLCGKDDHNATLLKCKLCGSLQHSACLKIFLIKKDMSQSYHTCLKCSRSGVTPEYSPEECLFRRAIVLCAISKSLSVSILKKKLMLDENTAFFNMRRLMREGALWKGTQPLTLENLDFPYNVHKMKVMNKLKQDYFDN</sequence>
<evidence type="ECO:0000256" key="2">
    <source>
        <dbReference type="ARBA" id="ARBA00004286"/>
    </source>
</evidence>
<dbReference type="InterPro" id="IPR003511">
    <property type="entry name" value="HORMA_dom"/>
</dbReference>
<dbReference type="PANTHER" id="PTHR48225">
    <property type="entry name" value="HORMA DOMAIN-CONTAINING PROTEIN 1"/>
    <property type="match status" value="1"/>
</dbReference>
<dbReference type="SUPFAM" id="SSF56019">
    <property type="entry name" value="The spindle assembly checkpoint protein mad2"/>
    <property type="match status" value="1"/>
</dbReference>
<dbReference type="Proteomes" id="UP000504606">
    <property type="component" value="Unplaced"/>
</dbReference>
<dbReference type="InterPro" id="IPR013083">
    <property type="entry name" value="Znf_RING/FYVE/PHD"/>
</dbReference>
<dbReference type="Gene3D" id="3.30.40.10">
    <property type="entry name" value="Zinc/RING finger domain, C3HC4 (zinc finger)"/>
    <property type="match status" value="1"/>
</dbReference>
<evidence type="ECO:0000256" key="4">
    <source>
        <dbReference type="ARBA" id="ARBA00023242"/>
    </source>
</evidence>
<dbReference type="InterPro" id="IPR051294">
    <property type="entry name" value="HORMA_MeioticProgression"/>
</dbReference>
<evidence type="ECO:0000256" key="1">
    <source>
        <dbReference type="ARBA" id="ARBA00004123"/>
    </source>
</evidence>
<keyword evidence="3" id="KW-0158">Chromosome</keyword>
<dbReference type="PANTHER" id="PTHR48225:SF7">
    <property type="entry name" value="MEIOSIS-SPECIFIC PROTEIN HOP1"/>
    <property type="match status" value="1"/>
</dbReference>
<gene>
    <name evidence="8" type="primary">LOC113206519</name>
</gene>
<dbReference type="GO" id="GO:0051321">
    <property type="term" value="P:meiotic cell cycle"/>
    <property type="evidence" value="ECO:0007669"/>
    <property type="project" value="UniProtKB-KW"/>
</dbReference>
<evidence type="ECO:0000313" key="8">
    <source>
        <dbReference type="RefSeq" id="XP_052123950.1"/>
    </source>
</evidence>
<dbReference type="AlphaFoldDB" id="A0A9C6WYW2"/>
<keyword evidence="7" id="KW-1185">Reference proteome</keyword>
<organism evidence="7 8">
    <name type="scientific">Frankliniella occidentalis</name>
    <name type="common">Western flower thrips</name>
    <name type="synonym">Euthrips occidentalis</name>
    <dbReference type="NCBI Taxonomy" id="133901"/>
    <lineage>
        <taxon>Eukaryota</taxon>
        <taxon>Metazoa</taxon>
        <taxon>Ecdysozoa</taxon>
        <taxon>Arthropoda</taxon>
        <taxon>Hexapoda</taxon>
        <taxon>Insecta</taxon>
        <taxon>Pterygota</taxon>
        <taxon>Neoptera</taxon>
        <taxon>Paraneoptera</taxon>
        <taxon>Thysanoptera</taxon>
        <taxon>Terebrantia</taxon>
        <taxon>Thripoidea</taxon>
        <taxon>Thripidae</taxon>
        <taxon>Frankliniella</taxon>
    </lineage>
</organism>
<dbReference type="GO" id="GO:0005694">
    <property type="term" value="C:chromosome"/>
    <property type="evidence" value="ECO:0007669"/>
    <property type="project" value="UniProtKB-SubCell"/>
</dbReference>
<dbReference type="GeneID" id="113206519"/>
<dbReference type="InterPro" id="IPR036570">
    <property type="entry name" value="HORMA_dom_sf"/>
</dbReference>
<dbReference type="KEGG" id="foc:113206519"/>
<accession>A0A9C6WYW2</accession>
<evidence type="ECO:0000259" key="6">
    <source>
        <dbReference type="PROSITE" id="PS50815"/>
    </source>
</evidence>
<comment type="subcellular location">
    <subcellularLocation>
        <location evidence="2">Chromosome</location>
    </subcellularLocation>
    <subcellularLocation>
        <location evidence="1">Nucleus</location>
    </subcellularLocation>
</comment>
<evidence type="ECO:0000256" key="3">
    <source>
        <dbReference type="ARBA" id="ARBA00022454"/>
    </source>
</evidence>
<feature type="domain" description="HORMA" evidence="6">
    <location>
        <begin position="1"/>
        <end position="194"/>
    </location>
</feature>
<reference evidence="8" key="1">
    <citation type="submission" date="2025-08" db="UniProtKB">
        <authorList>
            <consortium name="RefSeq"/>
        </authorList>
    </citation>
    <scope>IDENTIFICATION</scope>
    <source>
        <tissue evidence="8">Whole organism</tissue>
    </source>
</reference>
<dbReference type="PROSITE" id="PS50815">
    <property type="entry name" value="HORMA"/>
    <property type="match status" value="1"/>
</dbReference>
<keyword evidence="5" id="KW-0469">Meiosis</keyword>
<dbReference type="Gene3D" id="3.30.900.10">
    <property type="entry name" value="HORMA domain"/>
    <property type="match status" value="1"/>
</dbReference>
<proteinExistence type="predicted"/>